<feature type="domain" description="Aminoacyl-transfer RNA synthetases class-II family profile" evidence="9">
    <location>
        <begin position="37"/>
        <end position="321"/>
    </location>
</feature>
<keyword evidence="5" id="KW-0648">Protein biosynthesis</keyword>
<keyword evidence="6 10" id="KW-0030">Aminoacyl-tRNA synthetase</keyword>
<dbReference type="PROSITE" id="PS50862">
    <property type="entry name" value="AA_TRNA_LIGASE_II"/>
    <property type="match status" value="1"/>
</dbReference>
<dbReference type="Gene3D" id="3.40.50.800">
    <property type="entry name" value="Anticodon-binding domain"/>
    <property type="match status" value="1"/>
</dbReference>
<dbReference type="AlphaFoldDB" id="A0AAD4R8U0"/>
<dbReference type="GO" id="GO:0005524">
    <property type="term" value="F:ATP binding"/>
    <property type="evidence" value="ECO:0007669"/>
    <property type="project" value="UniProtKB-KW"/>
</dbReference>
<dbReference type="SUPFAM" id="SSF55681">
    <property type="entry name" value="Class II aaRS and biotin synthetases"/>
    <property type="match status" value="1"/>
</dbReference>
<dbReference type="GO" id="GO:0005739">
    <property type="term" value="C:mitochondrion"/>
    <property type="evidence" value="ECO:0007669"/>
    <property type="project" value="TreeGrafter"/>
</dbReference>
<evidence type="ECO:0000256" key="2">
    <source>
        <dbReference type="ARBA" id="ARBA00022598"/>
    </source>
</evidence>
<dbReference type="PANTHER" id="PTHR42753">
    <property type="entry name" value="MITOCHONDRIAL RIBOSOME PROTEIN L39/PROLYL-TRNA LIGASE FAMILY MEMBER"/>
    <property type="match status" value="1"/>
</dbReference>
<evidence type="ECO:0000256" key="4">
    <source>
        <dbReference type="ARBA" id="ARBA00022840"/>
    </source>
</evidence>
<evidence type="ECO:0000256" key="5">
    <source>
        <dbReference type="ARBA" id="ARBA00022917"/>
    </source>
</evidence>
<sequence>MVLNYASRMFLKLRAGNKKSKCLSFQFMIDNNLIHPVARGIYALLPLGQRTVEKLQRIIESELIAVGAQKLESPILADKALWTKTERWDTMGSELFRLSDRERMEYCLQPTAEEMITSIVGHFGNQRENAFPIMLFQSSQKFRDEPTPKYGLLRSRQFLMNDLYSYDCNETSAQGTYNLITSVYSRIFMDILRLNGVRRVEASSGLMGGNISHEFHLPNQSCEDRILVCKECGSTKYVDAVAFATNEYQGNCEKCKTKYSVIDTVEIAHTFQLGTKYTLPFEAVSPTRHPLFMCCFGIGITRLIAASIDNASISDKAMRLPHAISPYKIALLLPKAGTLDQKWNFAQEVLQEMDKIPGLKGEIFVDDRCEKSIGRRLAEMNYLGIPHIFAVNTLKSEDPCGIPSVEYFRTTPGSDSLIEEKRLTHYDLLKLVRSF</sequence>
<comment type="caution">
    <text evidence="10">The sequence shown here is derived from an EMBL/GenBank/DDBJ whole genome shotgun (WGS) entry which is preliminary data.</text>
</comment>
<dbReference type="SUPFAM" id="SSF52954">
    <property type="entry name" value="Class II aaRS ABD-related"/>
    <property type="match status" value="1"/>
</dbReference>
<evidence type="ECO:0000256" key="1">
    <source>
        <dbReference type="ARBA" id="ARBA00012831"/>
    </source>
</evidence>
<proteinExistence type="predicted"/>
<dbReference type="Proteomes" id="UP001201812">
    <property type="component" value="Unassembled WGS sequence"/>
</dbReference>
<dbReference type="InterPro" id="IPR006195">
    <property type="entry name" value="aa-tRNA-synth_II"/>
</dbReference>
<keyword evidence="4" id="KW-0067">ATP-binding</keyword>
<keyword evidence="11" id="KW-1185">Reference proteome</keyword>
<dbReference type="GO" id="GO:0004827">
    <property type="term" value="F:proline-tRNA ligase activity"/>
    <property type="evidence" value="ECO:0007669"/>
    <property type="project" value="UniProtKB-EC"/>
</dbReference>
<dbReference type="InterPro" id="IPR036621">
    <property type="entry name" value="Anticodon-bd_dom_sf"/>
</dbReference>
<evidence type="ECO:0000313" key="10">
    <source>
        <dbReference type="EMBL" id="KAI1725445.1"/>
    </source>
</evidence>
<dbReference type="InterPro" id="IPR002316">
    <property type="entry name" value="Pro-tRNA-ligase_IIa"/>
</dbReference>
<dbReference type="EMBL" id="JAKKPZ010000002">
    <property type="protein sequence ID" value="KAI1725445.1"/>
    <property type="molecule type" value="Genomic_DNA"/>
</dbReference>
<dbReference type="Gene3D" id="3.30.930.10">
    <property type="entry name" value="Bira Bifunctional Protein, Domain 2"/>
    <property type="match status" value="1"/>
</dbReference>
<name>A0AAD4R8U0_9BILA</name>
<evidence type="ECO:0000256" key="7">
    <source>
        <dbReference type="ARBA" id="ARBA00029731"/>
    </source>
</evidence>
<gene>
    <name evidence="10" type="ORF">DdX_02103</name>
</gene>
<dbReference type="EC" id="6.1.1.15" evidence="1"/>
<dbReference type="InterPro" id="IPR050062">
    <property type="entry name" value="Pro-tRNA_synthetase"/>
</dbReference>
<protein>
    <recommendedName>
        <fullName evidence="1">proline--tRNA ligase</fullName>
        <ecNumber evidence="1">6.1.1.15</ecNumber>
    </recommendedName>
    <alternativeName>
        <fullName evidence="7">Prolyl-tRNA synthetase</fullName>
    </alternativeName>
</protein>
<evidence type="ECO:0000259" key="9">
    <source>
        <dbReference type="PROSITE" id="PS50862"/>
    </source>
</evidence>
<dbReference type="PRINTS" id="PR01046">
    <property type="entry name" value="TRNASYNTHPRO"/>
</dbReference>
<dbReference type="Pfam" id="PF00587">
    <property type="entry name" value="tRNA-synt_2b"/>
    <property type="match status" value="1"/>
</dbReference>
<accession>A0AAD4R8U0</accession>
<keyword evidence="3" id="KW-0547">Nucleotide-binding</keyword>
<organism evidence="10 11">
    <name type="scientific">Ditylenchus destructor</name>
    <dbReference type="NCBI Taxonomy" id="166010"/>
    <lineage>
        <taxon>Eukaryota</taxon>
        <taxon>Metazoa</taxon>
        <taxon>Ecdysozoa</taxon>
        <taxon>Nematoda</taxon>
        <taxon>Chromadorea</taxon>
        <taxon>Rhabditida</taxon>
        <taxon>Tylenchina</taxon>
        <taxon>Tylenchomorpha</taxon>
        <taxon>Sphaerularioidea</taxon>
        <taxon>Anguinidae</taxon>
        <taxon>Anguininae</taxon>
        <taxon>Ditylenchus</taxon>
    </lineage>
</organism>
<keyword evidence="2" id="KW-0436">Ligase</keyword>
<evidence type="ECO:0000313" key="11">
    <source>
        <dbReference type="Proteomes" id="UP001201812"/>
    </source>
</evidence>
<evidence type="ECO:0000256" key="8">
    <source>
        <dbReference type="ARBA" id="ARBA00047671"/>
    </source>
</evidence>
<dbReference type="PANTHER" id="PTHR42753:SF2">
    <property type="entry name" value="PROLINE--TRNA LIGASE"/>
    <property type="match status" value="1"/>
</dbReference>
<reference evidence="10" key="1">
    <citation type="submission" date="2022-01" db="EMBL/GenBank/DDBJ databases">
        <title>Genome Sequence Resource for Two Populations of Ditylenchus destructor, the Migratory Endoparasitic Phytonematode.</title>
        <authorList>
            <person name="Zhang H."/>
            <person name="Lin R."/>
            <person name="Xie B."/>
        </authorList>
    </citation>
    <scope>NUCLEOTIDE SEQUENCE</scope>
    <source>
        <strain evidence="10">BazhouSP</strain>
    </source>
</reference>
<evidence type="ECO:0000256" key="6">
    <source>
        <dbReference type="ARBA" id="ARBA00023146"/>
    </source>
</evidence>
<dbReference type="GO" id="GO:0006433">
    <property type="term" value="P:prolyl-tRNA aminoacylation"/>
    <property type="evidence" value="ECO:0007669"/>
    <property type="project" value="InterPro"/>
</dbReference>
<comment type="catalytic activity">
    <reaction evidence="8">
        <text>tRNA(Pro) + L-proline + ATP = L-prolyl-tRNA(Pro) + AMP + diphosphate</text>
        <dbReference type="Rhea" id="RHEA:14305"/>
        <dbReference type="Rhea" id="RHEA-COMP:9700"/>
        <dbReference type="Rhea" id="RHEA-COMP:9702"/>
        <dbReference type="ChEBI" id="CHEBI:30616"/>
        <dbReference type="ChEBI" id="CHEBI:33019"/>
        <dbReference type="ChEBI" id="CHEBI:60039"/>
        <dbReference type="ChEBI" id="CHEBI:78442"/>
        <dbReference type="ChEBI" id="CHEBI:78532"/>
        <dbReference type="ChEBI" id="CHEBI:456215"/>
        <dbReference type="EC" id="6.1.1.15"/>
    </reaction>
</comment>
<evidence type="ECO:0000256" key="3">
    <source>
        <dbReference type="ARBA" id="ARBA00022741"/>
    </source>
</evidence>
<dbReference type="InterPro" id="IPR002314">
    <property type="entry name" value="aa-tRNA-synt_IIb"/>
</dbReference>
<dbReference type="InterPro" id="IPR045864">
    <property type="entry name" value="aa-tRNA-synth_II/BPL/LPL"/>
</dbReference>